<evidence type="ECO:0000259" key="8">
    <source>
        <dbReference type="Pfam" id="PF02441"/>
    </source>
</evidence>
<feature type="binding site" evidence="7">
    <location>
        <position position="156"/>
    </location>
    <ligand>
        <name>dimethylallyl phosphate</name>
        <dbReference type="ChEBI" id="CHEBI:88052"/>
    </ligand>
</feature>
<dbReference type="EMBL" id="BSDX01000001">
    <property type="protein sequence ID" value="GLI53534.1"/>
    <property type="molecule type" value="Genomic_DNA"/>
</dbReference>
<dbReference type="SUPFAM" id="SSF52507">
    <property type="entry name" value="Homo-oligomeric flavin-containing Cys decarboxylases, HFCD"/>
    <property type="match status" value="1"/>
</dbReference>
<keyword evidence="2 7" id="KW-0285">Flavoprotein</keyword>
<feature type="binding site" evidence="7">
    <location>
        <position position="172"/>
    </location>
    <ligand>
        <name>dimethylallyl phosphate</name>
        <dbReference type="ChEBI" id="CHEBI:88052"/>
    </ligand>
</feature>
<dbReference type="InterPro" id="IPR036551">
    <property type="entry name" value="Flavin_trans-like"/>
</dbReference>
<dbReference type="AlphaFoldDB" id="A0A9W6GGK6"/>
<evidence type="ECO:0000256" key="5">
    <source>
        <dbReference type="ARBA" id="ARBA00050612"/>
    </source>
</evidence>
<evidence type="ECO:0000256" key="1">
    <source>
        <dbReference type="ARBA" id="ARBA00022602"/>
    </source>
</evidence>
<evidence type="ECO:0000256" key="3">
    <source>
        <dbReference type="ARBA" id="ARBA00022643"/>
    </source>
</evidence>
<dbReference type="Pfam" id="PF02441">
    <property type="entry name" value="Flavoprotein"/>
    <property type="match status" value="1"/>
</dbReference>
<evidence type="ECO:0000256" key="6">
    <source>
        <dbReference type="ARBA" id="ARBA00060793"/>
    </source>
</evidence>
<gene>
    <name evidence="7 9" type="primary">ubiX</name>
    <name evidence="9" type="ORF">TISLANDTSLP1_12270</name>
</gene>
<proteinExistence type="inferred from homology"/>
<keyword evidence="4 7" id="KW-0808">Transferase</keyword>
<dbReference type="GO" id="GO:0016831">
    <property type="term" value="F:carboxy-lyase activity"/>
    <property type="evidence" value="ECO:0007669"/>
    <property type="project" value="TreeGrafter"/>
</dbReference>
<feature type="binding site" evidence="7">
    <location>
        <begin position="91"/>
        <end position="94"/>
    </location>
    <ligand>
        <name>FMN</name>
        <dbReference type="ChEBI" id="CHEBI:58210"/>
    </ligand>
</feature>
<comment type="catalytic activity">
    <reaction evidence="5 7">
        <text>dimethylallyl phosphate + FMNH2 = prenylated FMNH2 + phosphate</text>
        <dbReference type="Rhea" id="RHEA:37743"/>
        <dbReference type="ChEBI" id="CHEBI:43474"/>
        <dbReference type="ChEBI" id="CHEBI:57618"/>
        <dbReference type="ChEBI" id="CHEBI:87467"/>
        <dbReference type="ChEBI" id="CHEBI:88052"/>
        <dbReference type="EC" id="2.5.1.129"/>
    </reaction>
</comment>
<dbReference type="Proteomes" id="UP001144297">
    <property type="component" value="Unassembled WGS sequence"/>
</dbReference>
<evidence type="ECO:0000256" key="4">
    <source>
        <dbReference type="ARBA" id="ARBA00022679"/>
    </source>
</evidence>
<protein>
    <recommendedName>
        <fullName evidence="7">Flavin prenyltransferase UbiX</fullName>
        <ecNumber evidence="7">2.5.1.129</ecNumber>
    </recommendedName>
</protein>
<evidence type="ECO:0000313" key="10">
    <source>
        <dbReference type="Proteomes" id="UP001144297"/>
    </source>
</evidence>
<dbReference type="InterPro" id="IPR003382">
    <property type="entry name" value="Flavoprotein"/>
</dbReference>
<sequence>MEKFILAITGASGIIYGIRLLEELIKNFEISLILSNSALYVMKLETEIKNFHEFKERFNNPKIKFYSENQIDAPIASGSYKTRGMFIVPCSMKTVSAIAHGYADNLITRAADVTIKEGRKLIISPREMPLGIIHLENLLKLARIGVIVAPPIPAFYNNPESIDDIVNFVVGKLLDCIEIENNLYRRWNG</sequence>
<organism evidence="9 10">
    <name type="scientific">Thermodesulfovibrio yellowstonii</name>
    <dbReference type="NCBI Taxonomy" id="28262"/>
    <lineage>
        <taxon>Bacteria</taxon>
        <taxon>Pseudomonadati</taxon>
        <taxon>Nitrospirota</taxon>
        <taxon>Thermodesulfovibrionia</taxon>
        <taxon>Thermodesulfovibrionales</taxon>
        <taxon>Thermodesulfovibrionaceae</taxon>
        <taxon>Thermodesulfovibrio</taxon>
    </lineage>
</organism>
<comment type="caution">
    <text evidence="9">The sequence shown here is derived from an EMBL/GenBank/DDBJ whole genome shotgun (WGS) entry which is preliminary data.</text>
</comment>
<evidence type="ECO:0000313" key="9">
    <source>
        <dbReference type="EMBL" id="GLI53534.1"/>
    </source>
</evidence>
<comment type="caution">
    <text evidence="7">Lacks conserved residue(s) required for the propagation of feature annotation.</text>
</comment>
<feature type="binding site" evidence="7">
    <location>
        <position position="126"/>
    </location>
    <ligand>
        <name>FMN</name>
        <dbReference type="ChEBI" id="CHEBI:58210"/>
    </ligand>
</feature>
<dbReference type="InterPro" id="IPR004507">
    <property type="entry name" value="UbiX-like"/>
</dbReference>
<dbReference type="PANTHER" id="PTHR43374">
    <property type="entry name" value="FLAVIN PRENYLTRANSFERASE"/>
    <property type="match status" value="1"/>
</dbReference>
<keyword evidence="10" id="KW-1185">Reference proteome</keyword>
<dbReference type="PANTHER" id="PTHR43374:SF1">
    <property type="entry name" value="FLAVIN PRENYLTRANSFERASE PAD1, MITOCHONDRIAL"/>
    <property type="match status" value="1"/>
</dbReference>
<feature type="binding site" evidence="7">
    <location>
        <begin position="10"/>
        <end position="12"/>
    </location>
    <ligand>
        <name>FMN</name>
        <dbReference type="ChEBI" id="CHEBI:58210"/>
    </ligand>
</feature>
<dbReference type="FunFam" id="3.40.50.1950:FF:000001">
    <property type="entry name" value="Flavin prenyltransferase UbiX"/>
    <property type="match status" value="1"/>
</dbReference>
<accession>A0A9W6GGK6</accession>
<dbReference type="HAMAP" id="MF_01984">
    <property type="entry name" value="ubiX_pad"/>
    <property type="match status" value="1"/>
</dbReference>
<comment type="function">
    <text evidence="7">Flavin prenyltransferase that catalyzes the synthesis of the prenylated FMN cofactor (prenyl-FMN) for 4-hydroxy-3-polyprenylbenzoic acid decarboxylase UbiD. The prenyltransferase is metal-independent and links a dimethylallyl moiety from dimethylallyl monophosphate (DMAP) to the flavin N5 and C6 atoms of FMN.</text>
</comment>
<dbReference type="GO" id="GO:0106141">
    <property type="term" value="F:flavin prenyltransferase activity"/>
    <property type="evidence" value="ECO:0007669"/>
    <property type="project" value="UniProtKB-EC"/>
</dbReference>
<keyword evidence="1 7" id="KW-0637">Prenyltransferase</keyword>
<evidence type="ECO:0000256" key="2">
    <source>
        <dbReference type="ARBA" id="ARBA00022630"/>
    </source>
</evidence>
<feature type="domain" description="Flavoprotein" evidence="8">
    <location>
        <begin position="3"/>
        <end position="175"/>
    </location>
</feature>
<comment type="similarity">
    <text evidence="6 7">Belongs to the UbiX/PAD1 family.</text>
</comment>
<dbReference type="NCBIfam" id="TIGR00421">
    <property type="entry name" value="ubiX_pad"/>
    <property type="match status" value="1"/>
</dbReference>
<name>A0A9W6GGK6_9BACT</name>
<feature type="binding site" evidence="7">
    <location>
        <position position="35"/>
    </location>
    <ligand>
        <name>FMN</name>
        <dbReference type="ChEBI" id="CHEBI:58210"/>
    </ligand>
</feature>
<evidence type="ECO:0000256" key="7">
    <source>
        <dbReference type="HAMAP-Rule" id="MF_01984"/>
    </source>
</evidence>
<dbReference type="EC" id="2.5.1.129" evidence="7"/>
<keyword evidence="3 7" id="KW-0288">FMN</keyword>
<dbReference type="Gene3D" id="3.40.50.1950">
    <property type="entry name" value="Flavin prenyltransferase-like"/>
    <property type="match status" value="1"/>
</dbReference>
<dbReference type="NCBIfam" id="NF004685">
    <property type="entry name" value="PRK06029.1"/>
    <property type="match status" value="1"/>
</dbReference>
<reference evidence="9" key="1">
    <citation type="submission" date="2022-12" db="EMBL/GenBank/DDBJ databases">
        <title>Reference genome sequencing for broad-spectrum identification of bacterial and archaeal isolates by mass spectrometry.</title>
        <authorList>
            <person name="Sekiguchi Y."/>
            <person name="Tourlousse D.M."/>
        </authorList>
    </citation>
    <scope>NUCLEOTIDE SEQUENCE</scope>
    <source>
        <strain evidence="9">TSL-P1</strain>
    </source>
</reference>